<reference evidence="2 3" key="1">
    <citation type="submission" date="2023-02" db="EMBL/GenBank/DDBJ databases">
        <title>LHISI_Scaffold_Assembly.</title>
        <authorList>
            <person name="Stuart O.P."/>
            <person name="Cleave R."/>
            <person name="Magrath M.J.L."/>
            <person name="Mikheyev A.S."/>
        </authorList>
    </citation>
    <scope>NUCLEOTIDE SEQUENCE [LARGE SCALE GENOMIC DNA]</scope>
    <source>
        <strain evidence="2">Daus_M_001</strain>
        <tissue evidence="2">Leg muscle</tissue>
    </source>
</reference>
<proteinExistence type="predicted"/>
<dbReference type="Proteomes" id="UP001159363">
    <property type="component" value="Chromosome 3"/>
</dbReference>
<evidence type="ECO:0000313" key="2">
    <source>
        <dbReference type="EMBL" id="KAJ8891076.1"/>
    </source>
</evidence>
<feature type="region of interest" description="Disordered" evidence="1">
    <location>
        <begin position="363"/>
        <end position="407"/>
    </location>
</feature>
<feature type="region of interest" description="Disordered" evidence="1">
    <location>
        <begin position="214"/>
        <end position="237"/>
    </location>
</feature>
<sequence>MSVIKVSMEQRRNEGAGEMGDPRENPPTNGIVRHDSHMKKSGVTPRPGIEPGRMVPETWRRIQKLFKRPPFRDSRLIGYSVQREFPYWLKCRLYGVRLNCVELMVGYVRFSLFLPLPLFALMKKVAGCTGMLKMCNSDGNAGRGNGARGEVGRATKGVVEGAPEGKLGRGGDALRLYSLPRRAAIPLSVSLAVLGKGGQARAAARRRLLPTSVAPRPLCESRGGATETDTTHTPERQDSLVFEPRPRQWHGLTDTTTTTTTADSAAETLADLDREAIRRWVEQASAAVTTTGGGGGGGGGVAANNNNTIIEAGGGVKAAAAGGGWWWRAWPAPAPAPASPPPPRHDDQPLDFSTHRHVAAAAAVFAAESSSSGGGGSSEDEGVAQSPGPLRGEGKPPPTTCCAPTVK</sequence>
<evidence type="ECO:0000313" key="3">
    <source>
        <dbReference type="Proteomes" id="UP001159363"/>
    </source>
</evidence>
<feature type="region of interest" description="Disordered" evidence="1">
    <location>
        <begin position="1"/>
        <end position="53"/>
    </location>
</feature>
<feature type="region of interest" description="Disordered" evidence="1">
    <location>
        <begin position="331"/>
        <end position="351"/>
    </location>
</feature>
<organism evidence="2 3">
    <name type="scientific">Dryococelus australis</name>
    <dbReference type="NCBI Taxonomy" id="614101"/>
    <lineage>
        <taxon>Eukaryota</taxon>
        <taxon>Metazoa</taxon>
        <taxon>Ecdysozoa</taxon>
        <taxon>Arthropoda</taxon>
        <taxon>Hexapoda</taxon>
        <taxon>Insecta</taxon>
        <taxon>Pterygota</taxon>
        <taxon>Neoptera</taxon>
        <taxon>Polyneoptera</taxon>
        <taxon>Phasmatodea</taxon>
        <taxon>Verophasmatodea</taxon>
        <taxon>Anareolatae</taxon>
        <taxon>Phasmatidae</taxon>
        <taxon>Eurycanthinae</taxon>
        <taxon>Dryococelus</taxon>
    </lineage>
</organism>
<gene>
    <name evidence="2" type="ORF">PR048_010585</name>
</gene>
<protein>
    <submittedName>
        <fullName evidence="2">Uncharacterized protein</fullName>
    </submittedName>
</protein>
<evidence type="ECO:0000256" key="1">
    <source>
        <dbReference type="SAM" id="MobiDB-lite"/>
    </source>
</evidence>
<keyword evidence="3" id="KW-1185">Reference proteome</keyword>
<comment type="caution">
    <text evidence="2">The sequence shown here is derived from an EMBL/GenBank/DDBJ whole genome shotgun (WGS) entry which is preliminary data.</text>
</comment>
<feature type="compositionally biased region" description="Basic and acidic residues" evidence="1">
    <location>
        <begin position="8"/>
        <end position="24"/>
    </location>
</feature>
<dbReference type="EMBL" id="JARBHB010000003">
    <property type="protein sequence ID" value="KAJ8891076.1"/>
    <property type="molecule type" value="Genomic_DNA"/>
</dbReference>
<name>A0ABQ9I366_9NEOP</name>
<feature type="compositionally biased region" description="Pro residues" evidence="1">
    <location>
        <begin position="332"/>
        <end position="342"/>
    </location>
</feature>
<accession>A0ABQ9I366</accession>